<evidence type="ECO:0000313" key="1">
    <source>
        <dbReference type="EMBL" id="JAE38070.1"/>
    </source>
</evidence>
<reference evidence="1" key="2">
    <citation type="journal article" date="2015" name="Data Brief">
        <title>Shoot transcriptome of the giant reed, Arundo donax.</title>
        <authorList>
            <person name="Barrero R.A."/>
            <person name="Guerrero F.D."/>
            <person name="Moolhuijzen P."/>
            <person name="Goolsby J.A."/>
            <person name="Tidwell J."/>
            <person name="Bellgard S.E."/>
            <person name="Bellgard M.I."/>
        </authorList>
    </citation>
    <scope>NUCLEOTIDE SEQUENCE</scope>
    <source>
        <tissue evidence="1">Shoot tissue taken approximately 20 cm above the soil surface</tissue>
    </source>
</reference>
<dbReference type="AlphaFoldDB" id="A0A0A9HLQ1"/>
<sequence>MHEWSINLHTLSVTSVRARDLKLLPGCI</sequence>
<protein>
    <submittedName>
        <fullName evidence="1">Uncharacterized protein</fullName>
    </submittedName>
</protein>
<proteinExistence type="predicted"/>
<organism evidence="1">
    <name type="scientific">Arundo donax</name>
    <name type="common">Giant reed</name>
    <name type="synonym">Donax arundinaceus</name>
    <dbReference type="NCBI Taxonomy" id="35708"/>
    <lineage>
        <taxon>Eukaryota</taxon>
        <taxon>Viridiplantae</taxon>
        <taxon>Streptophyta</taxon>
        <taxon>Embryophyta</taxon>
        <taxon>Tracheophyta</taxon>
        <taxon>Spermatophyta</taxon>
        <taxon>Magnoliopsida</taxon>
        <taxon>Liliopsida</taxon>
        <taxon>Poales</taxon>
        <taxon>Poaceae</taxon>
        <taxon>PACMAD clade</taxon>
        <taxon>Arundinoideae</taxon>
        <taxon>Arundineae</taxon>
        <taxon>Arundo</taxon>
    </lineage>
</organism>
<dbReference type="EMBL" id="GBRH01159826">
    <property type="protein sequence ID" value="JAE38070.1"/>
    <property type="molecule type" value="Transcribed_RNA"/>
</dbReference>
<accession>A0A0A9HLQ1</accession>
<reference evidence="1" key="1">
    <citation type="submission" date="2014-09" db="EMBL/GenBank/DDBJ databases">
        <authorList>
            <person name="Magalhaes I.L.F."/>
            <person name="Oliveira U."/>
            <person name="Santos F.R."/>
            <person name="Vidigal T.H.D.A."/>
            <person name="Brescovit A.D."/>
            <person name="Santos A.J."/>
        </authorList>
    </citation>
    <scope>NUCLEOTIDE SEQUENCE</scope>
    <source>
        <tissue evidence="1">Shoot tissue taken approximately 20 cm above the soil surface</tissue>
    </source>
</reference>
<name>A0A0A9HLQ1_ARUDO</name>